<dbReference type="AlphaFoldDB" id="T1KIG7"/>
<reference evidence="2" key="2">
    <citation type="submission" date="2015-06" db="UniProtKB">
        <authorList>
            <consortium name="EnsemblMetazoa"/>
        </authorList>
    </citation>
    <scope>IDENTIFICATION</scope>
</reference>
<evidence type="ECO:0000313" key="2">
    <source>
        <dbReference type="EnsemblMetazoa" id="tetur12g01300.1"/>
    </source>
</evidence>
<accession>T1KIG7</accession>
<dbReference type="EnsemblMetazoa" id="tetur12g01300.1">
    <property type="protein sequence ID" value="tetur12g01300.1"/>
    <property type="gene ID" value="tetur12g01300"/>
</dbReference>
<dbReference type="HOGENOM" id="CLU_3417515_0_0_1"/>
<organism evidence="2 3">
    <name type="scientific">Tetranychus urticae</name>
    <name type="common">Two-spotted spider mite</name>
    <dbReference type="NCBI Taxonomy" id="32264"/>
    <lineage>
        <taxon>Eukaryota</taxon>
        <taxon>Metazoa</taxon>
        <taxon>Ecdysozoa</taxon>
        <taxon>Arthropoda</taxon>
        <taxon>Chelicerata</taxon>
        <taxon>Arachnida</taxon>
        <taxon>Acari</taxon>
        <taxon>Acariformes</taxon>
        <taxon>Trombidiformes</taxon>
        <taxon>Prostigmata</taxon>
        <taxon>Eleutherengona</taxon>
        <taxon>Raphignathae</taxon>
        <taxon>Tetranychoidea</taxon>
        <taxon>Tetranychidae</taxon>
        <taxon>Tetranychus</taxon>
    </lineage>
</organism>
<dbReference type="EMBL" id="CAEY01000113">
    <property type="status" value="NOT_ANNOTATED_CDS"/>
    <property type="molecule type" value="Genomic_DNA"/>
</dbReference>
<proteinExistence type="predicted"/>
<dbReference type="Proteomes" id="UP000015104">
    <property type="component" value="Unassembled WGS sequence"/>
</dbReference>
<keyword evidence="3" id="KW-1185">Reference proteome</keyword>
<evidence type="ECO:0000313" key="3">
    <source>
        <dbReference type="Proteomes" id="UP000015104"/>
    </source>
</evidence>
<feature type="region of interest" description="Disordered" evidence="1">
    <location>
        <begin position="1"/>
        <end position="26"/>
    </location>
</feature>
<sequence>MRFQPKTKPSQKEKEGNSKTLIQYPI</sequence>
<protein>
    <submittedName>
        <fullName evidence="2">Uncharacterized protein</fullName>
    </submittedName>
</protein>
<name>T1KIG7_TETUR</name>
<reference evidence="3" key="1">
    <citation type="submission" date="2011-08" db="EMBL/GenBank/DDBJ databases">
        <authorList>
            <person name="Rombauts S."/>
        </authorList>
    </citation>
    <scope>NUCLEOTIDE SEQUENCE</scope>
    <source>
        <strain evidence="3">London</strain>
    </source>
</reference>
<evidence type="ECO:0000256" key="1">
    <source>
        <dbReference type="SAM" id="MobiDB-lite"/>
    </source>
</evidence>